<dbReference type="InterPro" id="IPR001661">
    <property type="entry name" value="Glyco_hydro_37"/>
</dbReference>
<evidence type="ECO:0000313" key="6">
    <source>
        <dbReference type="EMBL" id="KAK4462102.1"/>
    </source>
</evidence>
<dbReference type="Gene3D" id="1.50.10.10">
    <property type="match status" value="1"/>
</dbReference>
<feature type="signal peptide" evidence="5">
    <location>
        <begin position="1"/>
        <end position="21"/>
    </location>
</feature>
<dbReference type="GO" id="GO:0004555">
    <property type="term" value="F:alpha,alpha-trehalase activity"/>
    <property type="evidence" value="ECO:0007669"/>
    <property type="project" value="UniProtKB-EC"/>
</dbReference>
<evidence type="ECO:0000256" key="3">
    <source>
        <dbReference type="ARBA" id="ARBA00023295"/>
    </source>
</evidence>
<dbReference type="PROSITE" id="PS00928">
    <property type="entry name" value="TREHALASE_2"/>
    <property type="match status" value="1"/>
</dbReference>
<protein>
    <recommendedName>
        <fullName evidence="4">Trehalase</fullName>
        <ecNumber evidence="4">3.2.1.28</ecNumber>
    </recommendedName>
    <alternativeName>
        <fullName evidence="4">Alpha-trehalose glucohydrolase</fullName>
    </alternativeName>
</protein>
<comment type="catalytic activity">
    <reaction evidence="4">
        <text>alpha,alpha-trehalose + H2O = alpha-D-glucose + beta-D-glucose</text>
        <dbReference type="Rhea" id="RHEA:32675"/>
        <dbReference type="ChEBI" id="CHEBI:15377"/>
        <dbReference type="ChEBI" id="CHEBI:15903"/>
        <dbReference type="ChEBI" id="CHEBI:16551"/>
        <dbReference type="ChEBI" id="CHEBI:17925"/>
        <dbReference type="EC" id="3.2.1.28"/>
    </reaction>
</comment>
<dbReference type="AlphaFoldDB" id="A0AAV9HN65"/>
<sequence length="699" mass="78404">MRPLHGSALTAVSVFAATASALYINGSIIAPCDSPIYCYGDLLKGVELARPFADSKTFVDMPTTKPVEEVIAAFQKLTQPLSNNSELAAFLAENFAPAGHELEEVPLSELETDPVFLDKVQDPVVREFTRKVIDIWPDLTRRYVGSGSCSECADSYIPINRTFVVAGGRFREPYYWDSYWILEGLLRTGGAFTEISKNIIENFLDFVETIGFVPNGARIYYLNRSQPPVLSQMVRVYVEHTNDTSILERAVPLLIKEHEFWTNNRSVTVTGPDGKQRTLNRYAVLNSQPRPESYREDYITANNATYYAQSGIIYPVKTPLNESEMATLYSNLASGAESGWDYTSRWLRTPLDASKDIYFPLRSLNVLETVPVELNSILYQNEVVISHFLSFLNETSESERWAELASKRSEDMYDLMWNSTLYSYFDYNMTSGSQNIYIPVDSDAQPRETESAPEGYQVLFEIGQLFPFWTGAAPAALKNNPLAVKQAFARVESMLNEKAGAIPATNFRTGQQWDEPNVWPPLQHVIMDGLVKTPATFGEDDPAWQDVQNLSLRLAQRYVDSTFCTWYATGGETALTPKLEGASPGSVGIMFEKYNDNSTNVAGGGGEYEVVEGFGWTNGVLIWAADTFGDKLKKPECGDIQAAHVHTSPKMVKGRRVGERKVAAGPVERRRERSAVELDPWDAQWIKKFGRNRKVEEEQ</sequence>
<evidence type="ECO:0000256" key="2">
    <source>
        <dbReference type="ARBA" id="ARBA00022801"/>
    </source>
</evidence>
<dbReference type="EMBL" id="MU864978">
    <property type="protein sequence ID" value="KAK4462102.1"/>
    <property type="molecule type" value="Genomic_DNA"/>
</dbReference>
<feature type="chain" id="PRO_5044012667" description="Trehalase" evidence="5">
    <location>
        <begin position="22"/>
        <end position="699"/>
    </location>
</feature>
<reference evidence="6" key="2">
    <citation type="submission" date="2023-06" db="EMBL/GenBank/DDBJ databases">
        <authorList>
            <consortium name="Lawrence Berkeley National Laboratory"/>
            <person name="Mondo S.J."/>
            <person name="Hensen N."/>
            <person name="Bonometti L."/>
            <person name="Westerberg I."/>
            <person name="Brannstrom I.O."/>
            <person name="Guillou S."/>
            <person name="Cros-Aarteil S."/>
            <person name="Calhoun S."/>
            <person name="Haridas S."/>
            <person name="Kuo A."/>
            <person name="Pangilinan J."/>
            <person name="Riley R."/>
            <person name="Labutti K."/>
            <person name="Andreopoulos B."/>
            <person name="Lipzen A."/>
            <person name="Chen C."/>
            <person name="Yanf M."/>
            <person name="Daum C."/>
            <person name="Ng V."/>
            <person name="Clum A."/>
            <person name="Steindorff A."/>
            <person name="Ohm R."/>
            <person name="Martin F."/>
            <person name="Silar P."/>
            <person name="Natvig D."/>
            <person name="Lalanne C."/>
            <person name="Gautier V."/>
            <person name="Ament-Velasquez S.L."/>
            <person name="Kruys A."/>
            <person name="Hutchinson M.I."/>
            <person name="Powell A.J."/>
            <person name="Barry K."/>
            <person name="Miller A.N."/>
            <person name="Grigoriev I.V."/>
            <person name="Debuchy R."/>
            <person name="Gladieux P."/>
            <person name="Thoren M.H."/>
            <person name="Johannesson H."/>
        </authorList>
    </citation>
    <scope>NUCLEOTIDE SEQUENCE</scope>
    <source>
        <strain evidence="6">PSN324</strain>
    </source>
</reference>
<comment type="similarity">
    <text evidence="1 4">Belongs to the glycosyl hydrolase 37 family.</text>
</comment>
<dbReference type="InterPro" id="IPR012341">
    <property type="entry name" value="6hp_glycosidase-like_sf"/>
</dbReference>
<dbReference type="PRINTS" id="PR00744">
    <property type="entry name" value="GLHYDRLASE37"/>
</dbReference>
<evidence type="ECO:0000313" key="7">
    <source>
        <dbReference type="Proteomes" id="UP001321749"/>
    </source>
</evidence>
<evidence type="ECO:0000256" key="4">
    <source>
        <dbReference type="RuleBase" id="RU361180"/>
    </source>
</evidence>
<organism evidence="6 7">
    <name type="scientific">Cladorrhinum samala</name>
    <dbReference type="NCBI Taxonomy" id="585594"/>
    <lineage>
        <taxon>Eukaryota</taxon>
        <taxon>Fungi</taxon>
        <taxon>Dikarya</taxon>
        <taxon>Ascomycota</taxon>
        <taxon>Pezizomycotina</taxon>
        <taxon>Sordariomycetes</taxon>
        <taxon>Sordariomycetidae</taxon>
        <taxon>Sordariales</taxon>
        <taxon>Podosporaceae</taxon>
        <taxon>Cladorrhinum</taxon>
    </lineage>
</organism>
<keyword evidence="3 4" id="KW-0326">Glycosidase</keyword>
<dbReference type="Pfam" id="PF01204">
    <property type="entry name" value="Trehalase"/>
    <property type="match status" value="1"/>
</dbReference>
<accession>A0AAV9HN65</accession>
<keyword evidence="5" id="KW-0732">Signal</keyword>
<keyword evidence="2 4" id="KW-0378">Hydrolase</keyword>
<dbReference type="InterPro" id="IPR008928">
    <property type="entry name" value="6-hairpin_glycosidase_sf"/>
</dbReference>
<evidence type="ECO:0000256" key="1">
    <source>
        <dbReference type="ARBA" id="ARBA00005615"/>
    </source>
</evidence>
<dbReference type="GO" id="GO:0005993">
    <property type="term" value="P:trehalose catabolic process"/>
    <property type="evidence" value="ECO:0007669"/>
    <property type="project" value="TreeGrafter"/>
</dbReference>
<dbReference type="SUPFAM" id="SSF48208">
    <property type="entry name" value="Six-hairpin glycosidases"/>
    <property type="match status" value="1"/>
</dbReference>
<dbReference type="PANTHER" id="PTHR23403">
    <property type="entry name" value="TREHALASE"/>
    <property type="match status" value="1"/>
</dbReference>
<reference evidence="6" key="1">
    <citation type="journal article" date="2023" name="Mol. Phylogenet. Evol.">
        <title>Genome-scale phylogeny and comparative genomics of the fungal order Sordariales.</title>
        <authorList>
            <person name="Hensen N."/>
            <person name="Bonometti L."/>
            <person name="Westerberg I."/>
            <person name="Brannstrom I.O."/>
            <person name="Guillou S."/>
            <person name="Cros-Aarteil S."/>
            <person name="Calhoun S."/>
            <person name="Haridas S."/>
            <person name="Kuo A."/>
            <person name="Mondo S."/>
            <person name="Pangilinan J."/>
            <person name="Riley R."/>
            <person name="LaButti K."/>
            <person name="Andreopoulos B."/>
            <person name="Lipzen A."/>
            <person name="Chen C."/>
            <person name="Yan M."/>
            <person name="Daum C."/>
            <person name="Ng V."/>
            <person name="Clum A."/>
            <person name="Steindorff A."/>
            <person name="Ohm R.A."/>
            <person name="Martin F."/>
            <person name="Silar P."/>
            <person name="Natvig D.O."/>
            <person name="Lalanne C."/>
            <person name="Gautier V."/>
            <person name="Ament-Velasquez S.L."/>
            <person name="Kruys A."/>
            <person name="Hutchinson M.I."/>
            <person name="Powell A.J."/>
            <person name="Barry K."/>
            <person name="Miller A.N."/>
            <person name="Grigoriev I.V."/>
            <person name="Debuchy R."/>
            <person name="Gladieux P."/>
            <person name="Hiltunen Thoren M."/>
            <person name="Johannesson H."/>
        </authorList>
    </citation>
    <scope>NUCLEOTIDE SEQUENCE</scope>
    <source>
        <strain evidence="6">PSN324</strain>
    </source>
</reference>
<dbReference type="PANTHER" id="PTHR23403:SF1">
    <property type="entry name" value="TREHALASE"/>
    <property type="match status" value="1"/>
</dbReference>
<gene>
    <name evidence="6" type="ORF">QBC42DRAFT_85245</name>
</gene>
<evidence type="ECO:0000256" key="5">
    <source>
        <dbReference type="SAM" id="SignalP"/>
    </source>
</evidence>
<dbReference type="InterPro" id="IPR018232">
    <property type="entry name" value="Glyco_hydro_37_CS"/>
</dbReference>
<dbReference type="EC" id="3.2.1.28" evidence="4"/>
<proteinExistence type="inferred from homology"/>
<name>A0AAV9HN65_9PEZI</name>
<keyword evidence="7" id="KW-1185">Reference proteome</keyword>
<dbReference type="Proteomes" id="UP001321749">
    <property type="component" value="Unassembled WGS sequence"/>
</dbReference>
<comment type="caution">
    <text evidence="6">The sequence shown here is derived from an EMBL/GenBank/DDBJ whole genome shotgun (WGS) entry which is preliminary data.</text>
</comment>